<dbReference type="SUPFAM" id="SSF53335">
    <property type="entry name" value="S-adenosyl-L-methionine-dependent methyltransferases"/>
    <property type="match status" value="1"/>
</dbReference>
<evidence type="ECO:0000313" key="5">
    <source>
        <dbReference type="EMBL" id="MXG91322.1"/>
    </source>
</evidence>
<keyword evidence="6" id="KW-1185">Reference proteome</keyword>
<dbReference type="Proteomes" id="UP000473325">
    <property type="component" value="Unassembled WGS sequence"/>
</dbReference>
<dbReference type="EMBL" id="WUEK01000012">
    <property type="protein sequence ID" value="MXG91322.1"/>
    <property type="molecule type" value="Genomic_DNA"/>
</dbReference>
<accession>A0A6L7F2N4</accession>
<dbReference type="InterPro" id="IPR013216">
    <property type="entry name" value="Methyltransf_11"/>
</dbReference>
<gene>
    <name evidence="5" type="ORF">GRQ65_17375</name>
</gene>
<dbReference type="PANTHER" id="PTHR44942">
    <property type="entry name" value="METHYLTRANSF_11 DOMAIN-CONTAINING PROTEIN"/>
    <property type="match status" value="1"/>
</dbReference>
<keyword evidence="2 5" id="KW-0489">Methyltransferase</keyword>
<protein>
    <submittedName>
        <fullName evidence="5">Methyltransferase domain-containing protein</fullName>
    </submittedName>
</protein>
<comment type="similarity">
    <text evidence="1">Belongs to the methyltransferase superfamily.</text>
</comment>
<proteinExistence type="inferred from homology"/>
<reference evidence="5 6" key="1">
    <citation type="submission" date="2019-12" db="EMBL/GenBank/DDBJ databases">
        <authorList>
            <person name="Kun Z."/>
        </authorList>
    </citation>
    <scope>NUCLEOTIDE SEQUENCE [LARGE SCALE GENOMIC DNA]</scope>
    <source>
        <strain evidence="5 6">YIM 123512</strain>
    </source>
</reference>
<dbReference type="GO" id="GO:0008757">
    <property type="term" value="F:S-adenosylmethionine-dependent methyltransferase activity"/>
    <property type="evidence" value="ECO:0007669"/>
    <property type="project" value="InterPro"/>
</dbReference>
<evidence type="ECO:0000256" key="1">
    <source>
        <dbReference type="ARBA" id="ARBA00008361"/>
    </source>
</evidence>
<dbReference type="PANTHER" id="PTHR44942:SF4">
    <property type="entry name" value="METHYLTRANSFERASE TYPE 11 DOMAIN-CONTAINING PROTEIN"/>
    <property type="match status" value="1"/>
</dbReference>
<sequence length="253" mass="27506">MTTTGHGAYGGSVVDDDLWARRSSAFGAAAREYAEHRPGYAPAALDWLLEGAGRDVHDVLDLAAGTGKLCGALDPAMLAELGRRVPSARRLVGRAEAVPLADDSVDVVAVGTAWHWFDTDRARAEVRRVLRPGGVLGLVYALDRTDVPWVAEVGRLALTSVSTTPPDPDAPFDLTGWEGWELEERRFDHVHRRTADSLTAMFGTQSHTMVVSPEERAETLARVRAFLASQPETAEGEFDLPMQTWVARLRPPG</sequence>
<evidence type="ECO:0000259" key="4">
    <source>
        <dbReference type="Pfam" id="PF08241"/>
    </source>
</evidence>
<dbReference type="AlphaFoldDB" id="A0A6L7F2N4"/>
<keyword evidence="3 5" id="KW-0808">Transferase</keyword>
<evidence type="ECO:0000313" key="6">
    <source>
        <dbReference type="Proteomes" id="UP000473325"/>
    </source>
</evidence>
<evidence type="ECO:0000256" key="3">
    <source>
        <dbReference type="ARBA" id="ARBA00022679"/>
    </source>
</evidence>
<dbReference type="Gene3D" id="3.40.50.150">
    <property type="entry name" value="Vaccinia Virus protein VP39"/>
    <property type="match status" value="1"/>
</dbReference>
<organism evidence="5 6">
    <name type="scientific">Nocardioides flavescens</name>
    <dbReference type="NCBI Taxonomy" id="2691959"/>
    <lineage>
        <taxon>Bacteria</taxon>
        <taxon>Bacillati</taxon>
        <taxon>Actinomycetota</taxon>
        <taxon>Actinomycetes</taxon>
        <taxon>Propionibacteriales</taxon>
        <taxon>Nocardioidaceae</taxon>
        <taxon>Nocardioides</taxon>
    </lineage>
</organism>
<feature type="domain" description="Methyltransferase type 11" evidence="4">
    <location>
        <begin position="73"/>
        <end position="136"/>
    </location>
</feature>
<dbReference type="GO" id="GO:0032259">
    <property type="term" value="P:methylation"/>
    <property type="evidence" value="ECO:0007669"/>
    <property type="project" value="UniProtKB-KW"/>
</dbReference>
<name>A0A6L7F2N4_9ACTN</name>
<dbReference type="CDD" id="cd02440">
    <property type="entry name" value="AdoMet_MTases"/>
    <property type="match status" value="1"/>
</dbReference>
<comment type="caution">
    <text evidence="5">The sequence shown here is derived from an EMBL/GenBank/DDBJ whole genome shotgun (WGS) entry which is preliminary data.</text>
</comment>
<dbReference type="Pfam" id="PF08241">
    <property type="entry name" value="Methyltransf_11"/>
    <property type="match status" value="1"/>
</dbReference>
<dbReference type="InterPro" id="IPR029063">
    <property type="entry name" value="SAM-dependent_MTases_sf"/>
</dbReference>
<evidence type="ECO:0000256" key="2">
    <source>
        <dbReference type="ARBA" id="ARBA00022603"/>
    </source>
</evidence>
<dbReference type="InterPro" id="IPR051052">
    <property type="entry name" value="Diverse_substrate_MTase"/>
</dbReference>